<feature type="compositionally biased region" description="Polar residues" evidence="1">
    <location>
        <begin position="249"/>
        <end position="264"/>
    </location>
</feature>
<feature type="compositionally biased region" description="Basic and acidic residues" evidence="1">
    <location>
        <begin position="573"/>
        <end position="611"/>
    </location>
</feature>
<organism evidence="2 3">
    <name type="scientific">Orbilia oligospora</name>
    <name type="common">Nematode-trapping fungus</name>
    <name type="synonym">Arthrobotrys oligospora</name>
    <dbReference type="NCBI Taxonomy" id="2813651"/>
    <lineage>
        <taxon>Eukaryota</taxon>
        <taxon>Fungi</taxon>
        <taxon>Dikarya</taxon>
        <taxon>Ascomycota</taxon>
        <taxon>Pezizomycotina</taxon>
        <taxon>Orbiliomycetes</taxon>
        <taxon>Orbiliales</taxon>
        <taxon>Orbiliaceae</taxon>
        <taxon>Orbilia</taxon>
    </lineage>
</organism>
<dbReference type="AlphaFoldDB" id="A0A7C8UKY7"/>
<reference evidence="2 3" key="1">
    <citation type="submission" date="2019-06" db="EMBL/GenBank/DDBJ databases">
        <authorList>
            <person name="Palmer J.M."/>
        </authorList>
    </citation>
    <scope>NUCLEOTIDE SEQUENCE [LARGE SCALE GENOMIC DNA]</scope>
    <source>
        <strain evidence="2 3">TWF106</strain>
    </source>
</reference>
<feature type="compositionally biased region" description="Low complexity" evidence="1">
    <location>
        <begin position="265"/>
        <end position="281"/>
    </location>
</feature>
<feature type="region of interest" description="Disordered" evidence="1">
    <location>
        <begin position="1"/>
        <end position="27"/>
    </location>
</feature>
<feature type="compositionally biased region" description="Basic and acidic residues" evidence="1">
    <location>
        <begin position="317"/>
        <end position="334"/>
    </location>
</feature>
<dbReference type="Proteomes" id="UP000472727">
    <property type="component" value="Unassembled WGS sequence"/>
</dbReference>
<evidence type="ECO:0000313" key="3">
    <source>
        <dbReference type="Proteomes" id="UP000472727"/>
    </source>
</evidence>
<feature type="compositionally biased region" description="Basic and acidic residues" evidence="1">
    <location>
        <begin position="206"/>
        <end position="215"/>
    </location>
</feature>
<dbReference type="EMBL" id="WIWS01000036">
    <property type="protein sequence ID" value="KAF3219589.1"/>
    <property type="molecule type" value="Genomic_DNA"/>
</dbReference>
<gene>
    <name evidence="2" type="ORF">TWF106_007009</name>
</gene>
<feature type="compositionally biased region" description="Low complexity" evidence="1">
    <location>
        <begin position="225"/>
        <end position="248"/>
    </location>
</feature>
<accession>A0A7C8UKY7</accession>
<sequence length="673" mass="73369">MVLTDNYIDEDEIDADSSDGGSTVRQFRRPSTATILSRAISDFETDFNTWDLAYKSSRRLSSPPPPLPTIDSRPYTPSPYSNFPTYPPSAISRTTSVAGSILSTNTKNSIPARKSEEEEANVRGEVKRLGGVGIYNPHFEPGTTFPRRMSRVAIVGDIDTDTSSGTLVEGSTGTTSRSNLSRQEGDEDHELGYLSRLKKDILRKARERKVRKEGEAGEASGSTPAGDTATSGSGDAGSSSNIPASGSSQRQETPGSGSRNIENIPSTSGASASSSKPSGGKPKPPSLTLQTGKSSTKVNKTAGPPHAKSPSSPPKQEPTESLKSGLKDLSKKYPEGISSPLGWDDGGPAQEGKKKPKGQVRFGNVDVREISGSSGSFRSTPSQRDQAGGTRKPSPTRRRSGGRFSSSLSPNPRGRKGNEEEDASSMRPMSPPRSRDTEKPRWAEKYAAFSKWKTKQEWKNAPESSEPARPLTQNEARNQTAWRTPHEAMAARESELAAREGKMIEKLSDLLSGEERRRERERSRDRAVEAAIRHEEEERGRATGVEASTSASRARQARRRSVDSKSRSPHSAIQDRDAMESDRRAQPENGPRDNHEGNLEDNRKNSREEVPRIVPQEALEEVLEEEAQGVQEGIPEEIPREIAKHPGAPINPKRNQKTARKIQPKNQAARIAS</sequence>
<feature type="compositionally biased region" description="Polar residues" evidence="1">
    <location>
        <begin position="287"/>
        <end position="299"/>
    </location>
</feature>
<feature type="region of interest" description="Disordered" evidence="1">
    <location>
        <begin position="56"/>
        <end position="81"/>
    </location>
</feature>
<comment type="caution">
    <text evidence="2">The sequence shown here is derived from an EMBL/GenBank/DDBJ whole genome shotgun (WGS) entry which is preliminary data.</text>
</comment>
<feature type="compositionally biased region" description="Basic and acidic residues" evidence="1">
    <location>
        <begin position="433"/>
        <end position="444"/>
    </location>
</feature>
<evidence type="ECO:0000313" key="2">
    <source>
        <dbReference type="EMBL" id="KAF3219589.1"/>
    </source>
</evidence>
<feature type="compositionally biased region" description="Polar residues" evidence="1">
    <location>
        <begin position="471"/>
        <end position="482"/>
    </location>
</feature>
<feature type="region of interest" description="Disordered" evidence="1">
    <location>
        <begin position="156"/>
        <end position="192"/>
    </location>
</feature>
<feature type="compositionally biased region" description="Basic residues" evidence="1">
    <location>
        <begin position="654"/>
        <end position="663"/>
    </location>
</feature>
<feature type="compositionally biased region" description="Acidic residues" evidence="1">
    <location>
        <begin position="618"/>
        <end position="627"/>
    </location>
</feature>
<feature type="compositionally biased region" description="Basic and acidic residues" evidence="1">
    <location>
        <begin position="484"/>
        <end position="541"/>
    </location>
</feature>
<protein>
    <submittedName>
        <fullName evidence="2">Uncharacterized protein</fullName>
    </submittedName>
</protein>
<proteinExistence type="predicted"/>
<feature type="region of interest" description="Disordered" evidence="1">
    <location>
        <begin position="206"/>
        <end position="673"/>
    </location>
</feature>
<feature type="compositionally biased region" description="Acidic residues" evidence="1">
    <location>
        <begin position="7"/>
        <end position="17"/>
    </location>
</feature>
<name>A0A7C8UKY7_ORBOL</name>
<evidence type="ECO:0000256" key="1">
    <source>
        <dbReference type="SAM" id="MobiDB-lite"/>
    </source>
</evidence>
<feature type="compositionally biased region" description="Polar residues" evidence="1">
    <location>
        <begin position="161"/>
        <end position="182"/>
    </location>
</feature>